<dbReference type="EMBL" id="CASHSV030000001">
    <property type="protein sequence ID" value="CAJ2632551.1"/>
    <property type="molecule type" value="Genomic_DNA"/>
</dbReference>
<keyword evidence="2" id="KW-1185">Reference proteome</keyword>
<protein>
    <submittedName>
        <fullName evidence="1">Uncharacterized protein</fullName>
    </submittedName>
</protein>
<sequence length="66" mass="7627">MVKIHKFIYTFVTFLSIIVLATSYRLKYCMTGNECPAILCSPPTISKCVRNTCYCTSQKRKKKVKK</sequence>
<name>A0ACB0IKP9_TRIPR</name>
<proteinExistence type="predicted"/>
<evidence type="ECO:0000313" key="1">
    <source>
        <dbReference type="EMBL" id="CAJ2632551.1"/>
    </source>
</evidence>
<accession>A0ACB0IKP9</accession>
<comment type="caution">
    <text evidence="1">The sequence shown here is derived from an EMBL/GenBank/DDBJ whole genome shotgun (WGS) entry which is preliminary data.</text>
</comment>
<organism evidence="1 2">
    <name type="scientific">Trifolium pratense</name>
    <name type="common">Red clover</name>
    <dbReference type="NCBI Taxonomy" id="57577"/>
    <lineage>
        <taxon>Eukaryota</taxon>
        <taxon>Viridiplantae</taxon>
        <taxon>Streptophyta</taxon>
        <taxon>Embryophyta</taxon>
        <taxon>Tracheophyta</taxon>
        <taxon>Spermatophyta</taxon>
        <taxon>Magnoliopsida</taxon>
        <taxon>eudicotyledons</taxon>
        <taxon>Gunneridae</taxon>
        <taxon>Pentapetalae</taxon>
        <taxon>rosids</taxon>
        <taxon>fabids</taxon>
        <taxon>Fabales</taxon>
        <taxon>Fabaceae</taxon>
        <taxon>Papilionoideae</taxon>
        <taxon>50 kb inversion clade</taxon>
        <taxon>NPAAA clade</taxon>
        <taxon>Hologalegina</taxon>
        <taxon>IRL clade</taxon>
        <taxon>Trifolieae</taxon>
        <taxon>Trifolium</taxon>
    </lineage>
</organism>
<evidence type="ECO:0000313" key="2">
    <source>
        <dbReference type="Proteomes" id="UP001177021"/>
    </source>
</evidence>
<reference evidence="1" key="1">
    <citation type="submission" date="2023-10" db="EMBL/GenBank/DDBJ databases">
        <authorList>
            <person name="Rodriguez Cubillos JULIANA M."/>
            <person name="De Vega J."/>
        </authorList>
    </citation>
    <scope>NUCLEOTIDE SEQUENCE</scope>
</reference>
<dbReference type="Proteomes" id="UP001177021">
    <property type="component" value="Unassembled WGS sequence"/>
</dbReference>
<gene>
    <name evidence="1" type="ORF">MILVUS5_LOCUS3835</name>
</gene>